<dbReference type="Gene3D" id="3.30.540.10">
    <property type="entry name" value="Fructose-1,6-Bisphosphatase, subunit A, domain 1"/>
    <property type="match status" value="1"/>
</dbReference>
<name>A0A9D1UQB8_9CORY</name>
<dbReference type="SUPFAM" id="SSF56655">
    <property type="entry name" value="Carbohydrate phosphatase"/>
    <property type="match status" value="1"/>
</dbReference>
<evidence type="ECO:0000313" key="9">
    <source>
        <dbReference type="EMBL" id="HIW95743.1"/>
    </source>
</evidence>
<feature type="binding site" evidence="7">
    <location>
        <position position="109"/>
    </location>
    <ligand>
        <name>Mg(2+)</name>
        <dbReference type="ChEBI" id="CHEBI:18420"/>
        <label>1</label>
        <note>catalytic</note>
    </ligand>
</feature>
<comment type="similarity">
    <text evidence="3 8">Belongs to the inositol monophosphatase superfamily.</text>
</comment>
<feature type="binding site" evidence="7">
    <location>
        <position position="107"/>
    </location>
    <ligand>
        <name>Mg(2+)</name>
        <dbReference type="ChEBI" id="CHEBI:18420"/>
        <label>1</label>
        <note>catalytic</note>
    </ligand>
</feature>
<comment type="catalytic activity">
    <reaction evidence="1 8">
        <text>a myo-inositol phosphate + H2O = myo-inositol + phosphate</text>
        <dbReference type="Rhea" id="RHEA:24056"/>
        <dbReference type="ChEBI" id="CHEBI:15377"/>
        <dbReference type="ChEBI" id="CHEBI:17268"/>
        <dbReference type="ChEBI" id="CHEBI:43474"/>
        <dbReference type="ChEBI" id="CHEBI:84139"/>
        <dbReference type="EC" id="3.1.3.25"/>
    </reaction>
</comment>
<evidence type="ECO:0000313" key="10">
    <source>
        <dbReference type="Proteomes" id="UP000824189"/>
    </source>
</evidence>
<dbReference type="Pfam" id="PF00459">
    <property type="entry name" value="Inositol_P"/>
    <property type="match status" value="1"/>
</dbReference>
<evidence type="ECO:0000256" key="6">
    <source>
        <dbReference type="ARBA" id="ARBA00022842"/>
    </source>
</evidence>
<dbReference type="InterPro" id="IPR000760">
    <property type="entry name" value="Inositol_monophosphatase-like"/>
</dbReference>
<comment type="cofactor">
    <cofactor evidence="2 7 8">
        <name>Mg(2+)</name>
        <dbReference type="ChEBI" id="CHEBI:18420"/>
    </cofactor>
</comment>
<dbReference type="PANTHER" id="PTHR20854:SF4">
    <property type="entry name" value="INOSITOL-1-MONOPHOSPHATASE-RELATED"/>
    <property type="match status" value="1"/>
</dbReference>
<organism evidence="9 10">
    <name type="scientific">Candidatus Corynebacterium gallistercoris</name>
    <dbReference type="NCBI Taxonomy" id="2838530"/>
    <lineage>
        <taxon>Bacteria</taxon>
        <taxon>Bacillati</taxon>
        <taxon>Actinomycetota</taxon>
        <taxon>Actinomycetes</taxon>
        <taxon>Mycobacteriales</taxon>
        <taxon>Corynebacteriaceae</taxon>
        <taxon>Corynebacterium</taxon>
    </lineage>
</organism>
<protein>
    <recommendedName>
        <fullName evidence="8">Inositol-1-monophosphatase</fullName>
        <ecNumber evidence="8">3.1.3.25</ecNumber>
    </recommendedName>
</protein>
<dbReference type="EC" id="3.1.3.25" evidence="8"/>
<evidence type="ECO:0000256" key="5">
    <source>
        <dbReference type="ARBA" id="ARBA00022801"/>
    </source>
</evidence>
<evidence type="ECO:0000256" key="1">
    <source>
        <dbReference type="ARBA" id="ARBA00001033"/>
    </source>
</evidence>
<reference evidence="9" key="1">
    <citation type="journal article" date="2021" name="PeerJ">
        <title>Extensive microbial diversity within the chicken gut microbiome revealed by metagenomics and culture.</title>
        <authorList>
            <person name="Gilroy R."/>
            <person name="Ravi A."/>
            <person name="Getino M."/>
            <person name="Pursley I."/>
            <person name="Horton D.L."/>
            <person name="Alikhan N.F."/>
            <person name="Baker D."/>
            <person name="Gharbi K."/>
            <person name="Hall N."/>
            <person name="Watson M."/>
            <person name="Adriaenssens E.M."/>
            <person name="Foster-Nyarko E."/>
            <person name="Jarju S."/>
            <person name="Secka A."/>
            <person name="Antonio M."/>
            <person name="Oren A."/>
            <person name="Chaudhuri R.R."/>
            <person name="La Ragione R."/>
            <person name="Hildebrand F."/>
            <person name="Pallen M.J."/>
        </authorList>
    </citation>
    <scope>NUCLEOTIDE SEQUENCE</scope>
    <source>
        <strain evidence="9">4376</strain>
    </source>
</reference>
<sequence>MHECGGVAEAGAVAQEEKLEKIALTAAIRAGNHIATRRRELAGRSGVVEAVATKSSAVDPVTLVDQESEDLISAILMEATPDASVVGEESGTRANGASGGELQWIVDPIDGTVNFMYGVPAYAVSIAAAVQGKVVAGVVLDVAAREAYVARTSGAARLLHVPAAATAAEHTVMKRELTLGAEGKELAQALIATGFSYQADRRQVQAGVLSELLPKVRDIRRMGSAALDLCALAAGRVDGYYEAGLNAWDFAAGALIAKRAGARVRVPDLDARSADNALVIAARGEIFDALTGAVEGGTRGEC</sequence>
<dbReference type="Proteomes" id="UP000824189">
    <property type="component" value="Unassembled WGS sequence"/>
</dbReference>
<dbReference type="EMBL" id="DXFZ01000056">
    <property type="protein sequence ID" value="HIW95743.1"/>
    <property type="molecule type" value="Genomic_DNA"/>
</dbReference>
<reference evidence="9" key="2">
    <citation type="submission" date="2021-04" db="EMBL/GenBank/DDBJ databases">
        <authorList>
            <person name="Gilroy R."/>
        </authorList>
    </citation>
    <scope>NUCLEOTIDE SEQUENCE</scope>
    <source>
        <strain evidence="9">4376</strain>
    </source>
</reference>
<dbReference type="Gene3D" id="3.40.190.80">
    <property type="match status" value="1"/>
</dbReference>
<gene>
    <name evidence="9" type="ORF">H9867_04585</name>
</gene>
<dbReference type="PROSITE" id="PS00630">
    <property type="entry name" value="IMP_2"/>
    <property type="match status" value="1"/>
</dbReference>
<evidence type="ECO:0000256" key="7">
    <source>
        <dbReference type="PIRSR" id="PIRSR600760-2"/>
    </source>
</evidence>
<dbReference type="PROSITE" id="PS00629">
    <property type="entry name" value="IMP_1"/>
    <property type="match status" value="1"/>
</dbReference>
<dbReference type="InterPro" id="IPR020583">
    <property type="entry name" value="Inositol_monoP_metal-BS"/>
</dbReference>
<comment type="caution">
    <text evidence="9">The sequence shown here is derived from an EMBL/GenBank/DDBJ whole genome shotgun (WGS) entry which is preliminary data.</text>
</comment>
<keyword evidence="5 8" id="KW-0378">Hydrolase</keyword>
<evidence type="ECO:0000256" key="3">
    <source>
        <dbReference type="ARBA" id="ARBA00009759"/>
    </source>
</evidence>
<evidence type="ECO:0000256" key="4">
    <source>
        <dbReference type="ARBA" id="ARBA00022723"/>
    </source>
</evidence>
<accession>A0A9D1UQB8</accession>
<feature type="binding site" evidence="7">
    <location>
        <position position="110"/>
    </location>
    <ligand>
        <name>Mg(2+)</name>
        <dbReference type="ChEBI" id="CHEBI:18420"/>
        <label>1</label>
        <note>catalytic</note>
    </ligand>
</feature>
<dbReference type="GO" id="GO:0007165">
    <property type="term" value="P:signal transduction"/>
    <property type="evidence" value="ECO:0007669"/>
    <property type="project" value="TreeGrafter"/>
</dbReference>
<dbReference type="CDD" id="cd01639">
    <property type="entry name" value="IMPase"/>
    <property type="match status" value="1"/>
</dbReference>
<dbReference type="PANTHER" id="PTHR20854">
    <property type="entry name" value="INOSITOL MONOPHOSPHATASE"/>
    <property type="match status" value="1"/>
</dbReference>
<dbReference type="PRINTS" id="PR00377">
    <property type="entry name" value="IMPHPHTASES"/>
</dbReference>
<proteinExistence type="inferred from homology"/>
<evidence type="ECO:0000256" key="2">
    <source>
        <dbReference type="ARBA" id="ARBA00001946"/>
    </source>
</evidence>
<dbReference type="GO" id="GO:0046854">
    <property type="term" value="P:phosphatidylinositol phosphate biosynthetic process"/>
    <property type="evidence" value="ECO:0007669"/>
    <property type="project" value="InterPro"/>
</dbReference>
<dbReference type="GO" id="GO:0008934">
    <property type="term" value="F:inositol monophosphate 1-phosphatase activity"/>
    <property type="evidence" value="ECO:0007669"/>
    <property type="project" value="InterPro"/>
</dbReference>
<feature type="binding site" evidence="7">
    <location>
        <position position="249"/>
    </location>
    <ligand>
        <name>Mg(2+)</name>
        <dbReference type="ChEBI" id="CHEBI:18420"/>
        <label>1</label>
        <note>catalytic</note>
    </ligand>
</feature>
<dbReference type="AlphaFoldDB" id="A0A9D1UQB8"/>
<dbReference type="InterPro" id="IPR033942">
    <property type="entry name" value="IMPase"/>
</dbReference>
<keyword evidence="4 7" id="KW-0479">Metal-binding</keyword>
<dbReference type="InterPro" id="IPR020550">
    <property type="entry name" value="Inositol_monophosphatase_CS"/>
</dbReference>
<dbReference type="GO" id="GO:0046872">
    <property type="term" value="F:metal ion binding"/>
    <property type="evidence" value="ECO:0007669"/>
    <property type="project" value="UniProtKB-KW"/>
</dbReference>
<dbReference type="GO" id="GO:0006020">
    <property type="term" value="P:inositol metabolic process"/>
    <property type="evidence" value="ECO:0007669"/>
    <property type="project" value="TreeGrafter"/>
</dbReference>
<evidence type="ECO:0000256" key="8">
    <source>
        <dbReference type="RuleBase" id="RU364068"/>
    </source>
</evidence>
<feature type="binding site" evidence="7">
    <location>
        <position position="88"/>
    </location>
    <ligand>
        <name>Mg(2+)</name>
        <dbReference type="ChEBI" id="CHEBI:18420"/>
        <label>1</label>
        <note>catalytic</note>
    </ligand>
</feature>
<keyword evidence="6 7" id="KW-0460">Magnesium</keyword>